<dbReference type="InterPro" id="IPR036291">
    <property type="entry name" value="NAD(P)-bd_dom_sf"/>
</dbReference>
<feature type="domain" description="D-isomer specific 2-hydroxyacid dehydrogenase catalytic" evidence="6">
    <location>
        <begin position="25"/>
        <end position="316"/>
    </location>
</feature>
<proteinExistence type="inferred from homology"/>
<name>A0A7T7I188_9ACTN</name>
<dbReference type="InterPro" id="IPR006139">
    <property type="entry name" value="D-isomer_2_OHA_DH_cat_dom"/>
</dbReference>
<dbReference type="KEGG" id="slf:JEQ17_04985"/>
<sequence length="339" mass="35061">MKQRVLTTRAALPGGGIARLASDAEVVAWPGTSKPEPRDLAELAKGASAILALGNDRVDAALLDAAGPSLRVVALASMGYDAVDREAAAERGVVVTHTPGVLAETTADLTFALVLMARRRLGAARDSLAAGQWGLFRMDDYLGLDVHGATLGLIGYGQIGRAVARRSQGFGMRVLHHDPYAPDDALSTSVDLPTLLAEADVVSLHVPLTPQTRHLIGAAELAAMKPTATLVSTSRGGVVDEDALLRALRDGSIHSAGLDVFEREPMGQELSPLVAEPHAVTLPHIGSATEATRAAMVDLAVDNIQDVLAGGPARTPIPGGAAMPGQDRAPRPVGGRGAR</sequence>
<evidence type="ECO:0000259" key="6">
    <source>
        <dbReference type="Pfam" id="PF00389"/>
    </source>
</evidence>
<dbReference type="SUPFAM" id="SSF52283">
    <property type="entry name" value="Formate/glycerate dehydrogenase catalytic domain-like"/>
    <property type="match status" value="1"/>
</dbReference>
<dbReference type="CDD" id="cd05301">
    <property type="entry name" value="GDH"/>
    <property type="match status" value="1"/>
</dbReference>
<dbReference type="InterPro" id="IPR006140">
    <property type="entry name" value="D-isomer_DH_NAD-bd"/>
</dbReference>
<evidence type="ECO:0000256" key="2">
    <source>
        <dbReference type="ARBA" id="ARBA00023002"/>
    </source>
</evidence>
<dbReference type="GO" id="GO:0005829">
    <property type="term" value="C:cytosol"/>
    <property type="evidence" value="ECO:0007669"/>
    <property type="project" value="TreeGrafter"/>
</dbReference>
<dbReference type="SUPFAM" id="SSF51735">
    <property type="entry name" value="NAD(P)-binding Rossmann-fold domains"/>
    <property type="match status" value="1"/>
</dbReference>
<evidence type="ECO:0000256" key="3">
    <source>
        <dbReference type="ARBA" id="ARBA00023027"/>
    </source>
</evidence>
<accession>A0A7T7I188</accession>
<evidence type="ECO:0000313" key="9">
    <source>
        <dbReference type="Proteomes" id="UP000595636"/>
    </source>
</evidence>
<dbReference type="GO" id="GO:0016618">
    <property type="term" value="F:hydroxypyruvate reductase [NAD(P)H] activity"/>
    <property type="evidence" value="ECO:0007669"/>
    <property type="project" value="TreeGrafter"/>
</dbReference>
<keyword evidence="9" id="KW-1185">Reference proteome</keyword>
<dbReference type="AlphaFoldDB" id="A0A7T7I188"/>
<dbReference type="PROSITE" id="PS00670">
    <property type="entry name" value="D_2_HYDROXYACID_DH_2"/>
    <property type="match status" value="1"/>
</dbReference>
<dbReference type="Proteomes" id="UP000595636">
    <property type="component" value="Chromosome"/>
</dbReference>
<dbReference type="RefSeq" id="WP_200394055.1">
    <property type="nucleotide sequence ID" value="NZ_CP066831.1"/>
</dbReference>
<keyword evidence="2 4" id="KW-0560">Oxidoreductase</keyword>
<dbReference type="GO" id="GO:0051287">
    <property type="term" value="F:NAD binding"/>
    <property type="evidence" value="ECO:0007669"/>
    <property type="project" value="InterPro"/>
</dbReference>
<dbReference type="EMBL" id="CP066831">
    <property type="protein sequence ID" value="QQM38892.1"/>
    <property type="molecule type" value="Genomic_DNA"/>
</dbReference>
<gene>
    <name evidence="8" type="ORF">JEQ17_04985</name>
</gene>
<dbReference type="InterPro" id="IPR050223">
    <property type="entry name" value="D-isomer_2-hydroxyacid_DH"/>
</dbReference>
<evidence type="ECO:0000256" key="5">
    <source>
        <dbReference type="SAM" id="MobiDB-lite"/>
    </source>
</evidence>
<dbReference type="Pfam" id="PF02826">
    <property type="entry name" value="2-Hacid_dh_C"/>
    <property type="match status" value="1"/>
</dbReference>
<dbReference type="FunFam" id="3.40.50.720:FF:000203">
    <property type="entry name" value="D-3-phosphoglycerate dehydrogenase (SerA)"/>
    <property type="match status" value="1"/>
</dbReference>
<dbReference type="PANTHER" id="PTHR10996">
    <property type="entry name" value="2-HYDROXYACID DEHYDROGENASE-RELATED"/>
    <property type="match status" value="1"/>
</dbReference>
<feature type="region of interest" description="Disordered" evidence="5">
    <location>
        <begin position="311"/>
        <end position="339"/>
    </location>
</feature>
<comment type="similarity">
    <text evidence="1 4">Belongs to the D-isomer specific 2-hydroxyacid dehydrogenase family.</text>
</comment>
<organism evidence="8 9">
    <name type="scientific">Streptomyces liliifuscus</name>
    <dbReference type="NCBI Taxonomy" id="2797636"/>
    <lineage>
        <taxon>Bacteria</taxon>
        <taxon>Bacillati</taxon>
        <taxon>Actinomycetota</taxon>
        <taxon>Actinomycetes</taxon>
        <taxon>Kitasatosporales</taxon>
        <taxon>Streptomycetaceae</taxon>
        <taxon>Streptomyces</taxon>
    </lineage>
</organism>
<evidence type="ECO:0000259" key="7">
    <source>
        <dbReference type="Pfam" id="PF02826"/>
    </source>
</evidence>
<dbReference type="Gene3D" id="3.40.50.720">
    <property type="entry name" value="NAD(P)-binding Rossmann-like Domain"/>
    <property type="match status" value="2"/>
</dbReference>
<protein>
    <submittedName>
        <fullName evidence="8">D-glycerate dehydrogenase</fullName>
    </submittedName>
</protein>
<reference evidence="8 9" key="1">
    <citation type="submission" date="2020-12" db="EMBL/GenBank/DDBJ databases">
        <title>A novel species.</title>
        <authorList>
            <person name="Li K."/>
        </authorList>
    </citation>
    <scope>NUCLEOTIDE SEQUENCE [LARGE SCALE GENOMIC DNA]</scope>
    <source>
        <strain evidence="8 9">ZYC-3</strain>
    </source>
</reference>
<keyword evidence="3" id="KW-0520">NAD</keyword>
<feature type="domain" description="D-isomer specific 2-hydroxyacid dehydrogenase NAD-binding" evidence="7">
    <location>
        <begin position="111"/>
        <end position="286"/>
    </location>
</feature>
<evidence type="ECO:0000313" key="8">
    <source>
        <dbReference type="EMBL" id="QQM38892.1"/>
    </source>
</evidence>
<evidence type="ECO:0000256" key="1">
    <source>
        <dbReference type="ARBA" id="ARBA00005854"/>
    </source>
</evidence>
<dbReference type="GO" id="GO:0030267">
    <property type="term" value="F:glyoxylate reductase (NADPH) activity"/>
    <property type="evidence" value="ECO:0007669"/>
    <property type="project" value="TreeGrafter"/>
</dbReference>
<evidence type="ECO:0000256" key="4">
    <source>
        <dbReference type="RuleBase" id="RU003719"/>
    </source>
</evidence>
<dbReference type="InterPro" id="IPR029753">
    <property type="entry name" value="D-isomer_DH_CS"/>
</dbReference>
<dbReference type="PANTHER" id="PTHR10996:SF283">
    <property type="entry name" value="GLYOXYLATE_HYDROXYPYRUVATE REDUCTASE B"/>
    <property type="match status" value="1"/>
</dbReference>
<dbReference type="Pfam" id="PF00389">
    <property type="entry name" value="2-Hacid_dh"/>
    <property type="match status" value="1"/>
</dbReference>